<dbReference type="SFLD" id="SFLDG00358">
    <property type="entry name" value="Main_(cytGST)"/>
    <property type="match status" value="1"/>
</dbReference>
<keyword evidence="11" id="KW-1185">Reference proteome</keyword>
<dbReference type="InterPro" id="IPR005955">
    <property type="entry name" value="GST_Zeta"/>
</dbReference>
<dbReference type="InterPro" id="IPR036249">
    <property type="entry name" value="Thioredoxin-like_sf"/>
</dbReference>
<evidence type="ECO:0000256" key="3">
    <source>
        <dbReference type="ARBA" id="ARBA00004671"/>
    </source>
</evidence>
<sequence length="495" mass="56707">MKLSNKMVENVKLAGQPAAIQNQVIGQEEFEQMDYMFDEEHKYEQVYEKLIEKYNNGGSQNVDVLWRLGRVLYMKACEDGIKHSKEKELLFEAQKYCSAGHEINPKDFECIRWAAIVTGALSDRGKLGNREKIQMGNQFKEYLEKGLEIVEDDHILAHLYGRLCFSIANLSWVERNLASVLYGKPPEGTMQDALEKFKKVEEVKPAEWIENMLYLGKTLLALGQKEEMVKVLKSADSVEPINLLEENAKKECYLPRDLVEGTYDGHLHRGIRTRMASLRPILYGRWSSSCTWRVQNALEYKGIQYEGRHVHVDQQKSEQFLHLNPLGQIPILVHGRQVLTESMGIIEFLEEEYPMTPTLLGGDSYQRATIRALSLMIVSAIQPLQNIGTLRFVNENGMDPQKFADNFIRKGFKALEQRLDRTAGEYCIGDRISLVDVCLVPQVFNATKKYNMDVSEFKLIDQINKNLSKVPSFQRAHALAQPDAPAQVKEREQSL</sequence>
<dbReference type="SUPFAM" id="SSF48452">
    <property type="entry name" value="TPR-like"/>
    <property type="match status" value="1"/>
</dbReference>
<dbReference type="OrthoDB" id="202840at2759"/>
<dbReference type="UniPathway" id="UPA00139">
    <property type="reaction ID" value="UER00340"/>
</dbReference>
<dbReference type="Proteomes" id="UP000614601">
    <property type="component" value="Unassembled WGS sequence"/>
</dbReference>
<accession>A0A811LHH7</accession>
<protein>
    <recommendedName>
        <fullName evidence="5">maleylacetoacetate isomerase</fullName>
        <ecNumber evidence="5">5.2.1.2</ecNumber>
    </recommendedName>
</protein>
<gene>
    <name evidence="10" type="ORF">BOKJ2_LOCUS13073</name>
</gene>
<reference evidence="10" key="1">
    <citation type="submission" date="2020-09" db="EMBL/GenBank/DDBJ databases">
        <authorList>
            <person name="Kikuchi T."/>
        </authorList>
    </citation>
    <scope>NUCLEOTIDE SEQUENCE</scope>
    <source>
        <strain evidence="10">SH1</strain>
    </source>
</reference>
<dbReference type="GO" id="GO:0006559">
    <property type="term" value="P:L-phenylalanine catabolic process"/>
    <property type="evidence" value="ECO:0007669"/>
    <property type="project" value="UniProtKB-UniPathway"/>
</dbReference>
<dbReference type="FunFam" id="1.20.1050.10:FF:000010">
    <property type="entry name" value="Maleylacetoacetate isomerase isoform 1"/>
    <property type="match status" value="1"/>
</dbReference>
<dbReference type="GO" id="GO:0006749">
    <property type="term" value="P:glutathione metabolic process"/>
    <property type="evidence" value="ECO:0007669"/>
    <property type="project" value="TreeGrafter"/>
</dbReference>
<dbReference type="NCBIfam" id="TIGR01262">
    <property type="entry name" value="maiA"/>
    <property type="match status" value="1"/>
</dbReference>
<name>A0A811LHH7_9BILA</name>
<evidence type="ECO:0000259" key="8">
    <source>
        <dbReference type="PROSITE" id="PS50404"/>
    </source>
</evidence>
<dbReference type="InterPro" id="IPR034330">
    <property type="entry name" value="GST_Zeta_C"/>
</dbReference>
<dbReference type="GO" id="GO:0016034">
    <property type="term" value="F:maleylacetoacetate isomerase activity"/>
    <property type="evidence" value="ECO:0007669"/>
    <property type="project" value="UniProtKB-EC"/>
</dbReference>
<keyword evidence="6" id="KW-0828">Tyrosine catabolism</keyword>
<feature type="domain" description="GST C-terminal" evidence="9">
    <location>
        <begin position="363"/>
        <end position="486"/>
    </location>
</feature>
<dbReference type="EMBL" id="CAJFCW020000006">
    <property type="protein sequence ID" value="CAG9125511.1"/>
    <property type="molecule type" value="Genomic_DNA"/>
</dbReference>
<evidence type="ECO:0000256" key="1">
    <source>
        <dbReference type="ARBA" id="ARBA00001622"/>
    </source>
</evidence>
<dbReference type="EMBL" id="CAJFDH010000006">
    <property type="protein sequence ID" value="CAD5229014.1"/>
    <property type="molecule type" value="Genomic_DNA"/>
</dbReference>
<proteinExistence type="inferred from homology"/>
<evidence type="ECO:0000256" key="6">
    <source>
        <dbReference type="ARBA" id="ARBA00022878"/>
    </source>
</evidence>
<evidence type="ECO:0000256" key="7">
    <source>
        <dbReference type="ARBA" id="ARBA00023232"/>
    </source>
</evidence>
<dbReference type="CDD" id="cd03191">
    <property type="entry name" value="GST_C_Zeta"/>
    <property type="match status" value="1"/>
</dbReference>
<evidence type="ECO:0000313" key="10">
    <source>
        <dbReference type="EMBL" id="CAD5229014.1"/>
    </source>
</evidence>
<evidence type="ECO:0000256" key="2">
    <source>
        <dbReference type="ARBA" id="ARBA00001955"/>
    </source>
</evidence>
<dbReference type="GO" id="GO:0006572">
    <property type="term" value="P:L-tyrosine catabolic process"/>
    <property type="evidence" value="ECO:0007669"/>
    <property type="project" value="UniProtKB-KW"/>
</dbReference>
<comment type="cofactor">
    <cofactor evidence="2">
        <name>glutathione</name>
        <dbReference type="ChEBI" id="CHEBI:57925"/>
    </cofactor>
</comment>
<comment type="catalytic activity">
    <reaction evidence="1">
        <text>4-maleylacetoacetate = 4-fumarylacetoacetate</text>
        <dbReference type="Rhea" id="RHEA:14817"/>
        <dbReference type="ChEBI" id="CHEBI:17105"/>
        <dbReference type="ChEBI" id="CHEBI:18034"/>
        <dbReference type="EC" id="5.2.1.2"/>
    </reaction>
</comment>
<dbReference type="SUPFAM" id="SSF52833">
    <property type="entry name" value="Thioredoxin-like"/>
    <property type="match status" value="1"/>
</dbReference>
<dbReference type="PROSITE" id="PS50404">
    <property type="entry name" value="GST_NTER"/>
    <property type="match status" value="1"/>
</dbReference>
<dbReference type="Pfam" id="PF13417">
    <property type="entry name" value="GST_N_3"/>
    <property type="match status" value="1"/>
</dbReference>
<dbReference type="InterPro" id="IPR011990">
    <property type="entry name" value="TPR-like_helical_dom_sf"/>
</dbReference>
<dbReference type="AlphaFoldDB" id="A0A811LHH7"/>
<dbReference type="Pfam" id="PF21033">
    <property type="entry name" value="RMD1-3"/>
    <property type="match status" value="1"/>
</dbReference>
<dbReference type="GO" id="GO:0004364">
    <property type="term" value="F:glutathione transferase activity"/>
    <property type="evidence" value="ECO:0007669"/>
    <property type="project" value="TreeGrafter"/>
</dbReference>
<dbReference type="Gene3D" id="1.25.40.10">
    <property type="entry name" value="Tetratricopeptide repeat domain"/>
    <property type="match status" value="1"/>
</dbReference>
<comment type="similarity">
    <text evidence="4">Belongs to the GST superfamily. Zeta family.</text>
</comment>
<dbReference type="InterPro" id="IPR010987">
    <property type="entry name" value="Glutathione-S-Trfase_C-like"/>
</dbReference>
<dbReference type="InterPro" id="IPR036282">
    <property type="entry name" value="Glutathione-S-Trfase_C_sf"/>
</dbReference>
<dbReference type="Gene3D" id="1.20.1050.10">
    <property type="match status" value="1"/>
</dbReference>
<evidence type="ECO:0000313" key="11">
    <source>
        <dbReference type="Proteomes" id="UP000614601"/>
    </source>
</evidence>
<evidence type="ECO:0000259" key="9">
    <source>
        <dbReference type="PROSITE" id="PS50405"/>
    </source>
</evidence>
<comment type="caution">
    <text evidence="10">The sequence shown here is derived from an EMBL/GenBank/DDBJ whole genome shotgun (WGS) entry which is preliminary data.</text>
</comment>
<keyword evidence="7" id="KW-0585">Phenylalanine catabolism</keyword>
<dbReference type="PANTHER" id="PTHR42673">
    <property type="entry name" value="MALEYLACETOACETATE ISOMERASE"/>
    <property type="match status" value="1"/>
</dbReference>
<dbReference type="SFLD" id="SFLDS00019">
    <property type="entry name" value="Glutathione_Transferase_(cytos"/>
    <property type="match status" value="1"/>
</dbReference>
<evidence type="ECO:0000256" key="5">
    <source>
        <dbReference type="ARBA" id="ARBA00013199"/>
    </source>
</evidence>
<comment type="pathway">
    <text evidence="3">Amino-acid degradation; L-phenylalanine degradation; acetoacetate and fumarate from L-phenylalanine: step 5/6.</text>
</comment>
<dbReference type="PROSITE" id="PS50405">
    <property type="entry name" value="GST_CTER"/>
    <property type="match status" value="1"/>
</dbReference>
<evidence type="ECO:0000256" key="4">
    <source>
        <dbReference type="ARBA" id="ARBA00010007"/>
    </source>
</evidence>
<dbReference type="InterPro" id="IPR049039">
    <property type="entry name" value="RMD1-3_a_helical_rpt"/>
</dbReference>
<dbReference type="InterPro" id="IPR004045">
    <property type="entry name" value="Glutathione_S-Trfase_N"/>
</dbReference>
<dbReference type="SUPFAM" id="SSF47616">
    <property type="entry name" value="GST C-terminal domain-like"/>
    <property type="match status" value="1"/>
</dbReference>
<dbReference type="Proteomes" id="UP000783686">
    <property type="component" value="Unassembled WGS sequence"/>
</dbReference>
<dbReference type="InterPro" id="IPR040079">
    <property type="entry name" value="Glutathione_S-Trfase"/>
</dbReference>
<dbReference type="EC" id="5.2.1.2" evidence="5"/>
<dbReference type="PANTHER" id="PTHR42673:SF4">
    <property type="entry name" value="MALEYLACETOACETATE ISOMERASE"/>
    <property type="match status" value="1"/>
</dbReference>
<dbReference type="GO" id="GO:0005737">
    <property type="term" value="C:cytoplasm"/>
    <property type="evidence" value="ECO:0007669"/>
    <property type="project" value="InterPro"/>
</dbReference>
<feature type="domain" description="GST N-terminal" evidence="8">
    <location>
        <begin position="278"/>
        <end position="357"/>
    </location>
</feature>
<organism evidence="10 11">
    <name type="scientific">Bursaphelenchus okinawaensis</name>
    <dbReference type="NCBI Taxonomy" id="465554"/>
    <lineage>
        <taxon>Eukaryota</taxon>
        <taxon>Metazoa</taxon>
        <taxon>Ecdysozoa</taxon>
        <taxon>Nematoda</taxon>
        <taxon>Chromadorea</taxon>
        <taxon>Rhabditida</taxon>
        <taxon>Tylenchina</taxon>
        <taxon>Tylenchomorpha</taxon>
        <taxon>Aphelenchoidea</taxon>
        <taxon>Aphelenchoididae</taxon>
        <taxon>Bursaphelenchus</taxon>
    </lineage>
</organism>
<dbReference type="Gene3D" id="3.40.30.10">
    <property type="entry name" value="Glutaredoxin"/>
    <property type="match status" value="1"/>
</dbReference>